<dbReference type="AlphaFoldDB" id="A0A7W3LX95"/>
<reference evidence="6 7" key="1">
    <citation type="submission" date="2020-08" db="EMBL/GenBank/DDBJ databases">
        <title>Genomic Encyclopedia of Type Strains, Phase IV (KMG-IV): sequencing the most valuable type-strain genomes for metagenomic binning, comparative biology and taxonomic classification.</title>
        <authorList>
            <person name="Goeker M."/>
        </authorList>
    </citation>
    <scope>NUCLEOTIDE SEQUENCE [LARGE SCALE GENOMIC DNA]</scope>
    <source>
        <strain evidence="6 7">DSM 44197</strain>
    </source>
</reference>
<dbReference type="PANTHER" id="PTHR43046">
    <property type="entry name" value="GDP-MANNOSE MANNOSYL HYDROLASE"/>
    <property type="match status" value="1"/>
</dbReference>
<accession>A0A7W3LX95</accession>
<comment type="caution">
    <text evidence="6">The sequence shown here is derived from an EMBL/GenBank/DDBJ whole genome shotgun (WGS) entry which is preliminary data.</text>
</comment>
<evidence type="ECO:0000313" key="7">
    <source>
        <dbReference type="Proteomes" id="UP000572680"/>
    </source>
</evidence>
<keyword evidence="7" id="KW-1185">Reference proteome</keyword>
<dbReference type="PANTHER" id="PTHR43046:SF16">
    <property type="entry name" value="ADP-RIBOSE PYROPHOSPHATASE YJHB-RELATED"/>
    <property type="match status" value="1"/>
</dbReference>
<protein>
    <submittedName>
        <fullName evidence="6">ADP-ribose pyrophosphatase YjhB (NUDIX family)</fullName>
    </submittedName>
</protein>
<comment type="cofactor">
    <cofactor evidence="1">
        <name>Mg(2+)</name>
        <dbReference type="ChEBI" id="CHEBI:18420"/>
    </cofactor>
</comment>
<feature type="domain" description="Nudix hydrolase" evidence="5">
    <location>
        <begin position="21"/>
        <end position="146"/>
    </location>
</feature>
<evidence type="ECO:0000256" key="4">
    <source>
        <dbReference type="RuleBase" id="RU003476"/>
    </source>
</evidence>
<dbReference type="InterPro" id="IPR000086">
    <property type="entry name" value="NUDIX_hydrolase_dom"/>
</dbReference>
<proteinExistence type="inferred from homology"/>
<organism evidence="6 7">
    <name type="scientific">Actinomadura namibiensis</name>
    <dbReference type="NCBI Taxonomy" id="182080"/>
    <lineage>
        <taxon>Bacteria</taxon>
        <taxon>Bacillati</taxon>
        <taxon>Actinomycetota</taxon>
        <taxon>Actinomycetes</taxon>
        <taxon>Streptosporangiales</taxon>
        <taxon>Thermomonosporaceae</taxon>
        <taxon>Actinomadura</taxon>
    </lineage>
</organism>
<dbReference type="RefSeq" id="WP_182847911.1">
    <property type="nucleotide sequence ID" value="NZ_BAAALP010000106.1"/>
</dbReference>
<comment type="similarity">
    <text evidence="2 4">Belongs to the Nudix hydrolase family.</text>
</comment>
<name>A0A7W3LX95_ACTNM</name>
<dbReference type="EMBL" id="JACJIA010000013">
    <property type="protein sequence ID" value="MBA8955983.1"/>
    <property type="molecule type" value="Genomic_DNA"/>
</dbReference>
<dbReference type="PROSITE" id="PS00893">
    <property type="entry name" value="NUDIX_BOX"/>
    <property type="match status" value="1"/>
</dbReference>
<dbReference type="InterPro" id="IPR020084">
    <property type="entry name" value="NUDIX_hydrolase_CS"/>
</dbReference>
<keyword evidence="3 4" id="KW-0378">Hydrolase</keyword>
<dbReference type="Pfam" id="PF00293">
    <property type="entry name" value="NUDIX"/>
    <property type="match status" value="1"/>
</dbReference>
<sequence>MQWLLARVWKRLSGRVQWRLMWLRNATFMVGVTGVVRDAQGRVLLLRHRYWPEGREWGFPGGYAVRGETFEGTVEREVREETGLEVEVTRLIHVRSGYRLRIEVAYEAVPVGGTLRPDGTEILEARWFDPAELPERMQPSHRAFIR</sequence>
<evidence type="ECO:0000256" key="1">
    <source>
        <dbReference type="ARBA" id="ARBA00001946"/>
    </source>
</evidence>
<dbReference type="InterPro" id="IPR015797">
    <property type="entry name" value="NUDIX_hydrolase-like_dom_sf"/>
</dbReference>
<dbReference type="GO" id="GO:0016787">
    <property type="term" value="F:hydrolase activity"/>
    <property type="evidence" value="ECO:0007669"/>
    <property type="project" value="UniProtKB-KW"/>
</dbReference>
<evidence type="ECO:0000313" key="6">
    <source>
        <dbReference type="EMBL" id="MBA8955983.1"/>
    </source>
</evidence>
<dbReference type="Proteomes" id="UP000572680">
    <property type="component" value="Unassembled WGS sequence"/>
</dbReference>
<dbReference type="InterPro" id="IPR020476">
    <property type="entry name" value="Nudix_hydrolase"/>
</dbReference>
<dbReference type="SUPFAM" id="SSF55811">
    <property type="entry name" value="Nudix"/>
    <property type="match status" value="1"/>
</dbReference>
<dbReference type="PRINTS" id="PR00502">
    <property type="entry name" value="NUDIXFAMILY"/>
</dbReference>
<evidence type="ECO:0000256" key="3">
    <source>
        <dbReference type="ARBA" id="ARBA00022801"/>
    </source>
</evidence>
<dbReference type="Gene3D" id="3.90.79.10">
    <property type="entry name" value="Nucleoside Triphosphate Pyrophosphohydrolase"/>
    <property type="match status" value="1"/>
</dbReference>
<dbReference type="PROSITE" id="PS51462">
    <property type="entry name" value="NUDIX"/>
    <property type="match status" value="1"/>
</dbReference>
<evidence type="ECO:0000256" key="2">
    <source>
        <dbReference type="ARBA" id="ARBA00005582"/>
    </source>
</evidence>
<evidence type="ECO:0000259" key="5">
    <source>
        <dbReference type="PROSITE" id="PS51462"/>
    </source>
</evidence>
<gene>
    <name evidence="6" type="ORF">HNR61_007665</name>
</gene>